<feature type="region of interest" description="Disordered" evidence="1">
    <location>
        <begin position="1"/>
        <end position="27"/>
    </location>
</feature>
<reference evidence="4" key="1">
    <citation type="submission" date="2017-02" db="UniProtKB">
        <authorList>
            <consortium name="WormBaseParasite"/>
        </authorList>
    </citation>
    <scope>IDENTIFICATION</scope>
</reference>
<gene>
    <name evidence="2" type="ORF">ASIM_LOCUS7338</name>
</gene>
<feature type="compositionally biased region" description="Acidic residues" evidence="1">
    <location>
        <begin position="1"/>
        <end position="10"/>
    </location>
</feature>
<organism evidence="4">
    <name type="scientific">Anisakis simplex</name>
    <name type="common">Herring worm</name>
    <dbReference type="NCBI Taxonomy" id="6269"/>
    <lineage>
        <taxon>Eukaryota</taxon>
        <taxon>Metazoa</taxon>
        <taxon>Ecdysozoa</taxon>
        <taxon>Nematoda</taxon>
        <taxon>Chromadorea</taxon>
        <taxon>Rhabditida</taxon>
        <taxon>Spirurina</taxon>
        <taxon>Ascaridomorpha</taxon>
        <taxon>Ascaridoidea</taxon>
        <taxon>Anisakidae</taxon>
        <taxon>Anisakis</taxon>
        <taxon>Anisakis simplex complex</taxon>
    </lineage>
</organism>
<dbReference type="WBParaSite" id="ASIM_0000757101-mRNA-1">
    <property type="protein sequence ID" value="ASIM_0000757101-mRNA-1"/>
    <property type="gene ID" value="ASIM_0000757101"/>
</dbReference>
<accession>A0A0M3JIV5</accession>
<reference evidence="2 3" key="2">
    <citation type="submission" date="2018-11" db="EMBL/GenBank/DDBJ databases">
        <authorList>
            <consortium name="Pathogen Informatics"/>
        </authorList>
    </citation>
    <scope>NUCLEOTIDE SEQUENCE [LARGE SCALE GENOMIC DNA]</scope>
</reference>
<evidence type="ECO:0000313" key="3">
    <source>
        <dbReference type="Proteomes" id="UP000267096"/>
    </source>
</evidence>
<dbReference type="AlphaFoldDB" id="A0A0M3JIV5"/>
<proteinExistence type="predicted"/>
<keyword evidence="3" id="KW-1185">Reference proteome</keyword>
<evidence type="ECO:0000256" key="1">
    <source>
        <dbReference type="SAM" id="MobiDB-lite"/>
    </source>
</evidence>
<dbReference type="Proteomes" id="UP000267096">
    <property type="component" value="Unassembled WGS sequence"/>
</dbReference>
<evidence type="ECO:0000313" key="4">
    <source>
        <dbReference type="WBParaSite" id="ASIM_0000757101-mRNA-1"/>
    </source>
</evidence>
<name>A0A0M3JIV5_ANISI</name>
<sequence>NEHNDDVEDGESIRYSPPGESRSDQVRKAFSDETLEGIASERTIPIKITPEAKTILERNAQMFPRSESVEAERRNVVSENFTNDYFVQSFINLMIGHFISLKMIHQQRN</sequence>
<evidence type="ECO:0000313" key="2">
    <source>
        <dbReference type="EMBL" id="VDK28977.1"/>
    </source>
</evidence>
<dbReference type="EMBL" id="UYRR01017576">
    <property type="protein sequence ID" value="VDK28977.1"/>
    <property type="molecule type" value="Genomic_DNA"/>
</dbReference>
<protein>
    <submittedName>
        <fullName evidence="4">Ovule protein</fullName>
    </submittedName>
</protein>